<sequence>MTYLEIHPENPQPRLVKQVVSALENGAVIALPTDSGYAICTQMGNKKGMDQIRQIRHLDEKHNFSLLCHNFGQLGQLVIVDNKAFRTIKAVTPGPYTFILKATKEIPRMMLNKKKHTIGIRIPDHKITQAVVEELGQPLLCSTLIMPGEEEALWEAYDVDDRIGGQIDIVIAGPVGGQGATTVVDFTENTPVVVREGAGTLDLF</sequence>
<keyword evidence="3" id="KW-1185">Reference proteome</keyword>
<dbReference type="HOGENOM" id="CLU_031397_3_0_11"/>
<evidence type="ECO:0000313" key="3">
    <source>
        <dbReference type="Proteomes" id="UP000010301"/>
    </source>
</evidence>
<proteinExistence type="predicted"/>
<dbReference type="RefSeq" id="WP_006546183.1">
    <property type="nucleotide sequence ID" value="NZ_DS999540.1"/>
</dbReference>
<gene>
    <name evidence="2" type="ORF">HMPREF0044_1325</name>
</gene>
<accession>C0W1N5</accession>
<dbReference type="PANTHER" id="PTHR42828">
    <property type="entry name" value="DHBP SYNTHASE RIBB-LIKE ALPHA/BETA DOMAIN-CONTAINING PROTEIN"/>
    <property type="match status" value="1"/>
</dbReference>
<dbReference type="GO" id="GO:0003725">
    <property type="term" value="F:double-stranded RNA binding"/>
    <property type="evidence" value="ECO:0007669"/>
    <property type="project" value="InterPro"/>
</dbReference>
<dbReference type="OrthoDB" id="9781656at2"/>
<dbReference type="Pfam" id="PF01300">
    <property type="entry name" value="Sua5_yciO_yrdC"/>
    <property type="match status" value="1"/>
</dbReference>
<dbReference type="PANTHER" id="PTHR42828:SF3">
    <property type="entry name" value="THREONYLCARBAMOYL-AMP SYNTHASE"/>
    <property type="match status" value="1"/>
</dbReference>
<dbReference type="EMBL" id="ACFG01000034">
    <property type="protein sequence ID" value="EEH63401.1"/>
    <property type="molecule type" value="Genomic_DNA"/>
</dbReference>
<dbReference type="InterPro" id="IPR006070">
    <property type="entry name" value="Sua5-like_dom"/>
</dbReference>
<protein>
    <submittedName>
        <fullName evidence="2">Sua5/YciO/YrdC/YwlC family protein</fullName>
    </submittedName>
</protein>
<organism evidence="2 3">
    <name type="scientific">Gleimia coleocanis DSM 15436</name>
    <dbReference type="NCBI Taxonomy" id="525245"/>
    <lineage>
        <taxon>Bacteria</taxon>
        <taxon>Bacillati</taxon>
        <taxon>Actinomycetota</taxon>
        <taxon>Actinomycetes</taxon>
        <taxon>Actinomycetales</taxon>
        <taxon>Actinomycetaceae</taxon>
        <taxon>Gleimia</taxon>
    </lineage>
</organism>
<evidence type="ECO:0000313" key="2">
    <source>
        <dbReference type="EMBL" id="EEH63401.1"/>
    </source>
</evidence>
<dbReference type="STRING" id="525245.HMPREF0044_1325"/>
<dbReference type="InterPro" id="IPR052532">
    <property type="entry name" value="SUA5_domain"/>
</dbReference>
<dbReference type="InterPro" id="IPR017945">
    <property type="entry name" value="DHBP_synth_RibB-like_a/b_dom"/>
</dbReference>
<feature type="domain" description="YrdC-like" evidence="1">
    <location>
        <begin position="13"/>
        <end position="199"/>
    </location>
</feature>
<evidence type="ECO:0000259" key="1">
    <source>
        <dbReference type="PROSITE" id="PS51163"/>
    </source>
</evidence>
<comment type="caution">
    <text evidence="2">The sequence shown here is derived from an EMBL/GenBank/DDBJ whole genome shotgun (WGS) entry which is preliminary data.</text>
</comment>
<name>C0W1N5_9ACTO</name>
<dbReference type="AlphaFoldDB" id="C0W1N5"/>
<reference evidence="2 3" key="1">
    <citation type="submission" date="2009-01" db="EMBL/GenBank/DDBJ databases">
        <authorList>
            <person name="Qin X."/>
            <person name="Bachman B."/>
            <person name="Battles P."/>
            <person name="Bell A."/>
            <person name="Bess C."/>
            <person name="Bickham C."/>
            <person name="Chaboub L."/>
            <person name="Chen D."/>
            <person name="Coyle M."/>
            <person name="Deiros D.R."/>
            <person name="Dinh H."/>
            <person name="Forbes L."/>
            <person name="Fowler G."/>
            <person name="Francisco L."/>
            <person name="Fu Q."/>
            <person name="Gubbala S."/>
            <person name="Hale W."/>
            <person name="Han Y."/>
            <person name="Hemphill L."/>
            <person name="Highlander S.K."/>
            <person name="Hirani K."/>
            <person name="Hogues M."/>
            <person name="Jackson L."/>
            <person name="Jakkamsetti A."/>
            <person name="Javaid M."/>
            <person name="Jiang H."/>
            <person name="Korchina V."/>
            <person name="Kovar C."/>
            <person name="Lara F."/>
            <person name="Lee S."/>
            <person name="Mata R."/>
            <person name="Mathew T."/>
            <person name="Moen C."/>
            <person name="Morales K."/>
            <person name="Munidasa M."/>
            <person name="Nazareth L."/>
            <person name="Ngo R."/>
            <person name="Nguyen L."/>
            <person name="Okwuonu G."/>
            <person name="Ongeri F."/>
            <person name="Patil S."/>
            <person name="Petrosino J."/>
            <person name="Pham C."/>
            <person name="Pham P."/>
            <person name="Pu L.-L."/>
            <person name="Puazo M."/>
            <person name="Raj R."/>
            <person name="Reid J."/>
            <person name="Rouhana J."/>
            <person name="Saada N."/>
            <person name="Shang Y."/>
            <person name="Simmons D."/>
            <person name="Thornton R."/>
            <person name="Warren J."/>
            <person name="Weissenberger G."/>
            <person name="Zhang J."/>
            <person name="Zhang L."/>
            <person name="Zhou C."/>
            <person name="Zhu D."/>
            <person name="Muzny D."/>
            <person name="Worley K."/>
            <person name="Gibbs R."/>
        </authorList>
    </citation>
    <scope>NUCLEOTIDE SEQUENCE [LARGE SCALE GENOMIC DNA]</scope>
    <source>
        <strain evidence="2 3">DSM 15436</strain>
    </source>
</reference>
<dbReference type="PROSITE" id="PS51163">
    <property type="entry name" value="YRDC"/>
    <property type="match status" value="1"/>
</dbReference>
<dbReference type="eggNOG" id="COG0009">
    <property type="taxonomic scope" value="Bacteria"/>
</dbReference>
<dbReference type="Gene3D" id="3.90.870.10">
    <property type="entry name" value="DHBP synthase"/>
    <property type="match status" value="1"/>
</dbReference>
<dbReference type="Proteomes" id="UP000010301">
    <property type="component" value="Unassembled WGS sequence"/>
</dbReference>
<dbReference type="SUPFAM" id="SSF55821">
    <property type="entry name" value="YrdC/RibB"/>
    <property type="match status" value="1"/>
</dbReference>
<dbReference type="NCBIfam" id="TIGR00057">
    <property type="entry name" value="L-threonylcarbamoyladenylate synthase"/>
    <property type="match status" value="1"/>
</dbReference>